<sequence>MPLDTMAAGSRRTALKTRTLASLLAEPYPAREPLLHPVLKQGESMMLWAQTGAGKTWLSLTMALAIAGGGTFIGWSAEKPRRVLLVDGEMAMEDLQDRLRVLAGTVEGLDAEAAGSNLLILARQDQSADVLFPDIGKEEGQDAVLRMAQGHGAELVLLDNFSTLAEVEDENAASAMNPVLSFLLRLKQARLACVLVHHSGKDGGNYRGSSKLAATFEVILGLVRENSAGSVTGAAFTTQWDKFRSAPHPTLVPRDVALVDGPDGVLLWRAEPAERDKVRAYLAALETGQCSSQREIAKACGWSEGEASKVRGRAILAGRLTEARLKEVFAAVNEGRRAGPDVGLEAPF</sequence>
<proteinExistence type="predicted"/>
<dbReference type="InterPro" id="IPR027417">
    <property type="entry name" value="P-loop_NTPase"/>
</dbReference>
<evidence type="ECO:0000259" key="1">
    <source>
        <dbReference type="SMART" id="SM00382"/>
    </source>
</evidence>
<dbReference type="SMART" id="SM00382">
    <property type="entry name" value="AAA"/>
    <property type="match status" value="1"/>
</dbReference>
<comment type="caution">
    <text evidence="2">The sequence shown here is derived from an EMBL/GenBank/DDBJ whole genome shotgun (WGS) entry which is preliminary data.</text>
</comment>
<dbReference type="InterPro" id="IPR003593">
    <property type="entry name" value="AAA+_ATPase"/>
</dbReference>
<dbReference type="Gene3D" id="3.40.50.300">
    <property type="entry name" value="P-loop containing nucleotide triphosphate hydrolases"/>
    <property type="match status" value="1"/>
</dbReference>
<evidence type="ECO:0000313" key="3">
    <source>
        <dbReference type="Proteomes" id="UP001139516"/>
    </source>
</evidence>
<reference evidence="2" key="1">
    <citation type="submission" date="2022-04" db="EMBL/GenBank/DDBJ databases">
        <title>Roseomonas acroporae sp. nov., isolated from coral Acropora digitifera.</title>
        <authorList>
            <person name="Sun H."/>
        </authorList>
    </citation>
    <scope>NUCLEOTIDE SEQUENCE</scope>
    <source>
        <strain evidence="2">NAR14</strain>
    </source>
</reference>
<accession>A0A9X1Y8Q6</accession>
<dbReference type="RefSeq" id="WP_248666297.1">
    <property type="nucleotide sequence ID" value="NZ_JALPRX010000026.1"/>
</dbReference>
<keyword evidence="3" id="KW-1185">Reference proteome</keyword>
<dbReference type="EMBL" id="JALPRX010000026">
    <property type="protein sequence ID" value="MCK8784172.1"/>
    <property type="molecule type" value="Genomic_DNA"/>
</dbReference>
<name>A0A9X1Y8Q6_9PROT</name>
<protein>
    <submittedName>
        <fullName evidence="2">AAA family ATPase</fullName>
    </submittedName>
</protein>
<dbReference type="Pfam" id="PF13481">
    <property type="entry name" value="AAA_25"/>
    <property type="match status" value="1"/>
</dbReference>
<evidence type="ECO:0000313" key="2">
    <source>
        <dbReference type="EMBL" id="MCK8784172.1"/>
    </source>
</evidence>
<dbReference type="Proteomes" id="UP001139516">
    <property type="component" value="Unassembled WGS sequence"/>
</dbReference>
<dbReference type="SUPFAM" id="SSF52540">
    <property type="entry name" value="P-loop containing nucleoside triphosphate hydrolases"/>
    <property type="match status" value="1"/>
</dbReference>
<organism evidence="2 3">
    <name type="scientific">Roseomonas acroporae</name>
    <dbReference type="NCBI Taxonomy" id="2937791"/>
    <lineage>
        <taxon>Bacteria</taxon>
        <taxon>Pseudomonadati</taxon>
        <taxon>Pseudomonadota</taxon>
        <taxon>Alphaproteobacteria</taxon>
        <taxon>Acetobacterales</taxon>
        <taxon>Roseomonadaceae</taxon>
        <taxon>Roseomonas</taxon>
    </lineage>
</organism>
<dbReference type="AlphaFoldDB" id="A0A9X1Y8Q6"/>
<feature type="domain" description="AAA+ ATPase" evidence="1">
    <location>
        <begin position="41"/>
        <end position="226"/>
    </location>
</feature>
<gene>
    <name evidence="2" type="ORF">M0638_07255</name>
</gene>